<dbReference type="RefSeq" id="WP_023789388.1">
    <property type="nucleotide sequence ID" value="NC_022998.1"/>
</dbReference>
<evidence type="ECO:0000313" key="3">
    <source>
        <dbReference type="Proteomes" id="UP000018550"/>
    </source>
</evidence>
<proteinExistence type="predicted"/>
<sequence>MKEKKSALTELVDKLFKKNIRRKFKSKMIYIPILTSILVITPITVGCILLTSKKEEKHKSYDFLGKNFKNKDDIYKYAYENSNKLSFKYDTNTYKYNNKLFNTKNSMNDYIKQKFKITEEYTMRNPRDFTINSSGELSSDVITSNNEYKTKVYKGYDKSAYLTKDKALESYMNYESSVFADGIEFNNESDARKYYEDIKIKELEKNGGKSTCYLQSGICQTEQEIKSWLRKNIVKGYEYQGKSFSEYNYSEFLNSMKPLDQKISREYIKEVVNADMKSYWAQVSDLDLNNGYLIGPKYFESSEEIDNTKLSFEQIDSVDINPVIAYSYAMTFSSMTSTSLELTSPWSNGKGPNSYNPVEYLNYLGNKIKWSKEGKKGLEILLSFSNSNKLKKVAVDLELIKDPEFKNFHKLLVVFDKFLFLDKVNQSTTQYDLPLERYCVHILADIINQQDKMVSNIFSNDSQSGLEVLQDASFKDIYSLFINVNKFYNKGGVNQKILNAVTKFQKLAEIVMNPIENISKIKDDIKDTFTNKNTSQQQIDKSMDNINVKNQNIIRDNSINIYKGMGFKGLDNNKARSFGSNLMSGLNWIGKAWSISQASNDENSFFFFFLHI</sequence>
<dbReference type="EMBL" id="CP006682">
    <property type="protein sequence ID" value="AHB36370.1"/>
    <property type="molecule type" value="Genomic_DNA"/>
</dbReference>
<dbReference type="AlphaFoldDB" id="V5RKM9"/>
<keyword evidence="3" id="KW-1185">Reference proteome</keyword>
<reference evidence="2 3" key="1">
    <citation type="journal article" date="2014" name="Genome Announc.">
        <title>Complete Genome Sequence of Spiroplasma apis B31T (ATCC 33834), a Bacterium Associated with May Disease of Honeybees (Apis mellifera).</title>
        <authorList>
            <person name="Ku C."/>
            <person name="Lo W.S."/>
            <person name="Chen L.L."/>
            <person name="Kuo C.H."/>
        </authorList>
    </citation>
    <scope>NUCLEOTIDE SEQUENCE [LARGE SCALE GENOMIC DNA]</scope>
    <source>
        <strain evidence="2">B31</strain>
    </source>
</reference>
<name>V5RKM9_SPIAP</name>
<feature type="transmembrane region" description="Helical" evidence="1">
    <location>
        <begin position="28"/>
        <end position="51"/>
    </location>
</feature>
<keyword evidence="1" id="KW-0472">Membrane</keyword>
<organism evidence="2 3">
    <name type="scientific">Spiroplasma apis B31</name>
    <dbReference type="NCBI Taxonomy" id="1276258"/>
    <lineage>
        <taxon>Bacteria</taxon>
        <taxon>Bacillati</taxon>
        <taxon>Mycoplasmatota</taxon>
        <taxon>Mollicutes</taxon>
        <taxon>Entomoplasmatales</taxon>
        <taxon>Spiroplasmataceae</taxon>
        <taxon>Spiroplasma</taxon>
    </lineage>
</organism>
<dbReference type="OrthoDB" id="386990at2"/>
<accession>V5RKM9</accession>
<keyword evidence="1" id="KW-0812">Transmembrane</keyword>
<keyword evidence="1" id="KW-1133">Transmembrane helix</keyword>
<evidence type="ECO:0000313" key="2">
    <source>
        <dbReference type="EMBL" id="AHB36370.1"/>
    </source>
</evidence>
<dbReference type="HOGENOM" id="CLU_446116_0_0_14"/>
<dbReference type="Proteomes" id="UP000018550">
    <property type="component" value="Chromosome"/>
</dbReference>
<dbReference type="STRING" id="1276258.SAPIS_v1c05250"/>
<dbReference type="KEGG" id="sapi:SAPIS_v1c05250"/>
<gene>
    <name evidence="2" type="ORF">SAPIS_v1c05250</name>
</gene>
<protein>
    <submittedName>
        <fullName evidence="2">Uncharacterized protein</fullName>
    </submittedName>
</protein>
<evidence type="ECO:0000256" key="1">
    <source>
        <dbReference type="SAM" id="Phobius"/>
    </source>
</evidence>
<dbReference type="PATRIC" id="fig|1276258.3.peg.531"/>